<dbReference type="Pfam" id="PF05649">
    <property type="entry name" value="Peptidase_M13_N"/>
    <property type="match status" value="1"/>
</dbReference>
<dbReference type="GO" id="GO:0046872">
    <property type="term" value="F:metal ion binding"/>
    <property type="evidence" value="ECO:0007669"/>
    <property type="project" value="UniProtKB-KW"/>
</dbReference>
<sequence length="907" mass="98909">MPSTPPPQSTLMQQGWSNGYGTLGASNMAVEVETTSSTEMDDSASSSSSVSVQMHPSGPGPFAMRGAQDDNQAREVRSAWSQQGGAIQAVVAQRPKHVRRDTAAENTPLLHGGYGDIAAGEQSSGNILSRLGDSFKVWRGYAADWVVVTRRQVAETWAGSVAYFNENYSLEDRQTALLVSTLVVACYLLAVIFIYNPPVRVGPPPIPPTEPVPTPKLPDLPPPPPVDPIPPPVFEPAPMCTSKECVFASADILSGADLDVDPCDNFYEFSCGSWIKNHPIPPSSSKEGVGSEIGKRNNKIIKDQLKSLAESVLHFDPVSNSTFAKLNVLFQSCLAPSSNSTAQLDQAITSTIKNQMPLIERSFPVGTPHLRSQNLASVLKQSQDIGVGALFTLSVDSDPQDPSTYISLILPWESALLGLKARELYHDPDIVHVYTNVIAKSLEIVFGQTIGISSLGSKTLYHKQPPTEWVKMASEIVWFERELVRILPDRKDMMSHEDAIVTLEDLQTAAPFMTWSYFFRLSLETSKPPSAGTRILVPGATVTYLTRLSELLLTLGKTEALDGYFLWLAVWKWAKDAGPDLKRAVEPLKLLLDGVSMEPIREDFCVDAAASSMGDAVSRLFVERAFAGSLLFIILCLFPKTKRECSDDAVKASDEMMSTIKSSFQVALPTYKWLDKPTSLEAQKKLAAVLTTSGFNPIILDPSYLSALYKNLDPKPELWLENQIQAMRVGTRNRLDKVGKAVDRRDALYPVTLVNAAYNAGSNAIIMNAGIMQSPCFSASRPAYLNYGACGSVMGHELTHGFDDSGRKYDASGKSRDWWTPSTAAAFNAKTQCFVDQYSNYTVLGPDNEVLNVNGHLTLGENIADNGGLSRALEAWRTERATIGGGVKNAALPGLQDFSEEQLFFMG</sequence>
<evidence type="ECO:0000256" key="2">
    <source>
        <dbReference type="ARBA" id="ARBA00022670"/>
    </source>
</evidence>
<dbReference type="GO" id="GO:0005886">
    <property type="term" value="C:plasma membrane"/>
    <property type="evidence" value="ECO:0007669"/>
    <property type="project" value="TreeGrafter"/>
</dbReference>
<evidence type="ECO:0000259" key="8">
    <source>
        <dbReference type="Pfam" id="PF01431"/>
    </source>
</evidence>
<feature type="domain" description="Peptidase M13 N-terminal" evidence="9">
    <location>
        <begin position="262"/>
        <end position="690"/>
    </location>
</feature>
<dbReference type="PANTHER" id="PTHR11733">
    <property type="entry name" value="ZINC METALLOPROTEASE FAMILY M13 NEPRILYSIN-RELATED"/>
    <property type="match status" value="1"/>
</dbReference>
<evidence type="ECO:0000313" key="11">
    <source>
        <dbReference type="Proteomes" id="UP000320333"/>
    </source>
</evidence>
<keyword evidence="5" id="KW-0862">Zinc</keyword>
<comment type="cofactor">
    <cofactor evidence="1">
        <name>Zn(2+)</name>
        <dbReference type="ChEBI" id="CHEBI:29105"/>
    </cofactor>
</comment>
<evidence type="ECO:0000256" key="6">
    <source>
        <dbReference type="ARBA" id="ARBA00023049"/>
    </source>
</evidence>
<keyword evidence="11" id="KW-1185">Reference proteome</keyword>
<evidence type="ECO:0000313" key="10">
    <source>
        <dbReference type="EMBL" id="TPX73161.1"/>
    </source>
</evidence>
<dbReference type="STRING" id="246404.A0A507FA07"/>
<dbReference type="Gene3D" id="1.10.1380.10">
    <property type="entry name" value="Neutral endopeptidase , domain2"/>
    <property type="match status" value="1"/>
</dbReference>
<dbReference type="InterPro" id="IPR042089">
    <property type="entry name" value="Peptidase_M13_dom_2"/>
</dbReference>
<feature type="compositionally biased region" description="Low complexity" evidence="7">
    <location>
        <begin position="28"/>
        <end position="52"/>
    </location>
</feature>
<feature type="compositionally biased region" description="Polar residues" evidence="7">
    <location>
        <begin position="9"/>
        <end position="20"/>
    </location>
</feature>
<evidence type="ECO:0000256" key="7">
    <source>
        <dbReference type="SAM" id="MobiDB-lite"/>
    </source>
</evidence>
<dbReference type="InterPro" id="IPR018497">
    <property type="entry name" value="Peptidase_M13_C"/>
</dbReference>
<dbReference type="Proteomes" id="UP000320333">
    <property type="component" value="Unassembled WGS sequence"/>
</dbReference>
<reference evidence="10 11" key="1">
    <citation type="journal article" date="2019" name="Sci. Rep.">
        <title>Comparative genomics of chytrid fungi reveal insights into the obligate biotrophic and pathogenic lifestyle of Synchytrium endobioticum.</title>
        <authorList>
            <person name="van de Vossenberg B.T.L.H."/>
            <person name="Warris S."/>
            <person name="Nguyen H.D.T."/>
            <person name="van Gent-Pelzer M.P.E."/>
            <person name="Joly D.L."/>
            <person name="van de Geest H.C."/>
            <person name="Bonants P.J.M."/>
            <person name="Smith D.S."/>
            <person name="Levesque C.A."/>
            <person name="van der Lee T.A.J."/>
        </authorList>
    </citation>
    <scope>NUCLEOTIDE SEQUENCE [LARGE SCALE GENOMIC DNA]</scope>
    <source>
        <strain evidence="10 11">CBS 675.73</strain>
    </source>
</reference>
<keyword evidence="2" id="KW-0645">Protease</keyword>
<evidence type="ECO:0000256" key="5">
    <source>
        <dbReference type="ARBA" id="ARBA00022833"/>
    </source>
</evidence>
<dbReference type="OrthoDB" id="6475849at2759"/>
<feature type="domain" description="Peptidase M13 C-terminal" evidence="8">
    <location>
        <begin position="755"/>
        <end position="907"/>
    </location>
</feature>
<dbReference type="PROSITE" id="PS51885">
    <property type="entry name" value="NEPRILYSIN"/>
    <property type="match status" value="1"/>
</dbReference>
<gene>
    <name evidence="10" type="ORF">CcCBS67573_g05556</name>
</gene>
<dbReference type="InterPro" id="IPR024079">
    <property type="entry name" value="MetalloPept_cat_dom_sf"/>
</dbReference>
<dbReference type="PRINTS" id="PR00786">
    <property type="entry name" value="NEPRILYSIN"/>
</dbReference>
<dbReference type="Gene3D" id="3.40.390.10">
    <property type="entry name" value="Collagenase (Catalytic Domain)"/>
    <property type="match status" value="1"/>
</dbReference>
<accession>A0A507FA07</accession>
<keyword evidence="6" id="KW-0482">Metalloprotease</keyword>
<dbReference type="InterPro" id="IPR008753">
    <property type="entry name" value="Peptidase_M13_N"/>
</dbReference>
<dbReference type="Pfam" id="PF01431">
    <property type="entry name" value="Peptidase_M13"/>
    <property type="match status" value="1"/>
</dbReference>
<evidence type="ECO:0000259" key="9">
    <source>
        <dbReference type="Pfam" id="PF05649"/>
    </source>
</evidence>
<dbReference type="EMBL" id="QEAP01000204">
    <property type="protein sequence ID" value="TPX73161.1"/>
    <property type="molecule type" value="Genomic_DNA"/>
</dbReference>
<evidence type="ECO:0000256" key="3">
    <source>
        <dbReference type="ARBA" id="ARBA00022723"/>
    </source>
</evidence>
<keyword evidence="4" id="KW-0378">Hydrolase</keyword>
<dbReference type="GO" id="GO:0004222">
    <property type="term" value="F:metalloendopeptidase activity"/>
    <property type="evidence" value="ECO:0007669"/>
    <property type="project" value="InterPro"/>
</dbReference>
<evidence type="ECO:0008006" key="12">
    <source>
        <dbReference type="Google" id="ProtNLM"/>
    </source>
</evidence>
<dbReference type="AlphaFoldDB" id="A0A507FA07"/>
<protein>
    <recommendedName>
        <fullName evidence="12">Endothelin-converting enzyme 1</fullName>
    </recommendedName>
</protein>
<dbReference type="InterPro" id="IPR000718">
    <property type="entry name" value="Peptidase_M13"/>
</dbReference>
<evidence type="ECO:0000256" key="4">
    <source>
        <dbReference type="ARBA" id="ARBA00022801"/>
    </source>
</evidence>
<name>A0A507FA07_9FUNG</name>
<proteinExistence type="predicted"/>
<dbReference type="CDD" id="cd08662">
    <property type="entry name" value="M13"/>
    <property type="match status" value="1"/>
</dbReference>
<dbReference type="SUPFAM" id="SSF55486">
    <property type="entry name" value="Metalloproteases ('zincins'), catalytic domain"/>
    <property type="match status" value="1"/>
</dbReference>
<feature type="region of interest" description="Disordered" evidence="7">
    <location>
        <begin position="1"/>
        <end position="73"/>
    </location>
</feature>
<dbReference type="GO" id="GO:0016485">
    <property type="term" value="P:protein processing"/>
    <property type="evidence" value="ECO:0007669"/>
    <property type="project" value="TreeGrafter"/>
</dbReference>
<organism evidence="10 11">
    <name type="scientific">Chytriomyces confervae</name>
    <dbReference type="NCBI Taxonomy" id="246404"/>
    <lineage>
        <taxon>Eukaryota</taxon>
        <taxon>Fungi</taxon>
        <taxon>Fungi incertae sedis</taxon>
        <taxon>Chytridiomycota</taxon>
        <taxon>Chytridiomycota incertae sedis</taxon>
        <taxon>Chytridiomycetes</taxon>
        <taxon>Chytridiales</taxon>
        <taxon>Chytriomycetaceae</taxon>
        <taxon>Chytriomyces</taxon>
    </lineage>
</organism>
<evidence type="ECO:0000256" key="1">
    <source>
        <dbReference type="ARBA" id="ARBA00001947"/>
    </source>
</evidence>
<dbReference type="PANTHER" id="PTHR11733:SF232">
    <property type="entry name" value="NEPRILYSIN METALLOPEPTIDASE FAMILY"/>
    <property type="match status" value="1"/>
</dbReference>
<comment type="caution">
    <text evidence="10">The sequence shown here is derived from an EMBL/GenBank/DDBJ whole genome shotgun (WGS) entry which is preliminary data.</text>
</comment>
<keyword evidence="3" id="KW-0479">Metal-binding</keyword>